<dbReference type="eggNOG" id="COG3677">
    <property type="taxonomic scope" value="Bacteria"/>
</dbReference>
<dbReference type="STRING" id="1173020.Cha6605_3426"/>
<dbReference type="KEGG" id="cmp:Cha6605_3426"/>
<dbReference type="OrthoDB" id="470139at2"/>
<protein>
    <recommendedName>
        <fullName evidence="1">TniQ domain-containing protein</fullName>
    </recommendedName>
</protein>
<evidence type="ECO:0000313" key="2">
    <source>
        <dbReference type="EMBL" id="AFY94420.1"/>
    </source>
</evidence>
<evidence type="ECO:0000313" key="3">
    <source>
        <dbReference type="Proteomes" id="UP000010366"/>
    </source>
</evidence>
<keyword evidence="3" id="KW-1185">Reference proteome</keyword>
<sequence>MCALASFPRLYPDELLYSGLARYHIRSGNQSFRQTDLDLFGYSSQQACRVTLTNNLKGLVKQIAHISDYRVRSLMEHNTLYPFYAAFLSPIEIRKLGSATIEKRSGSILEQARVDLDSTSDRRKYLKFCPLCLTTEIEQYGEPYWHRLHQIPGLVICTQHRILLLDSSVLIDSHGVHYHAASDENCIVDMEQSELAPDSLKHLLEIATDLVWLVDTRIDFRGMGWLRDRYIAQLCKRGSVKKLLRGEFKFDERELFQSFRDFYDEESLNWIEPRFVDTEGKYLIHCLFAGDLDPKIDRVAHILIIRYLFGSITDFVMSH</sequence>
<evidence type="ECO:0000259" key="1">
    <source>
        <dbReference type="Pfam" id="PF06527"/>
    </source>
</evidence>
<reference evidence="2 3" key="1">
    <citation type="submission" date="2012-05" db="EMBL/GenBank/DDBJ databases">
        <title>Finished chromosome of genome of Chamaesiphon sp. PCC 6605.</title>
        <authorList>
            <consortium name="US DOE Joint Genome Institute"/>
            <person name="Gugger M."/>
            <person name="Coursin T."/>
            <person name="Rippka R."/>
            <person name="Tandeau De Marsac N."/>
            <person name="Huntemann M."/>
            <person name="Wei C.-L."/>
            <person name="Han J."/>
            <person name="Detter J.C."/>
            <person name="Han C."/>
            <person name="Tapia R."/>
            <person name="Chen A."/>
            <person name="Kyrpides N."/>
            <person name="Mavromatis K."/>
            <person name="Markowitz V."/>
            <person name="Szeto E."/>
            <person name="Ivanova N."/>
            <person name="Pagani I."/>
            <person name="Pati A."/>
            <person name="Goodwin L."/>
            <person name="Nordberg H.P."/>
            <person name="Cantor M.N."/>
            <person name="Hua S.X."/>
            <person name="Woyke T."/>
            <person name="Kerfeld C.A."/>
        </authorList>
    </citation>
    <scope>NUCLEOTIDE SEQUENCE [LARGE SCALE GENOMIC DNA]</scope>
    <source>
        <strain evidence="3">ATCC 27169 / PCC 6605</strain>
    </source>
</reference>
<dbReference type="HOGENOM" id="CLU_033785_0_0_3"/>
<accession>K9UHY6</accession>
<dbReference type="EMBL" id="CP003600">
    <property type="protein sequence ID" value="AFY94420.1"/>
    <property type="molecule type" value="Genomic_DNA"/>
</dbReference>
<dbReference type="InterPro" id="IPR009492">
    <property type="entry name" value="TniQ"/>
</dbReference>
<dbReference type="Pfam" id="PF06527">
    <property type="entry name" value="TniQ"/>
    <property type="match status" value="1"/>
</dbReference>
<organism evidence="2 3">
    <name type="scientific">Chamaesiphon minutus (strain ATCC 27169 / PCC 6605)</name>
    <dbReference type="NCBI Taxonomy" id="1173020"/>
    <lineage>
        <taxon>Bacteria</taxon>
        <taxon>Bacillati</taxon>
        <taxon>Cyanobacteriota</taxon>
        <taxon>Cyanophyceae</taxon>
        <taxon>Gomontiellales</taxon>
        <taxon>Chamaesiphonaceae</taxon>
        <taxon>Chamaesiphon</taxon>
    </lineage>
</organism>
<dbReference type="PATRIC" id="fig|1173020.3.peg.3936"/>
<feature type="domain" description="TniQ" evidence="1">
    <location>
        <begin position="7"/>
        <end position="164"/>
    </location>
</feature>
<proteinExistence type="predicted"/>
<dbReference type="AlphaFoldDB" id="K9UHY6"/>
<dbReference type="RefSeq" id="WP_015160551.1">
    <property type="nucleotide sequence ID" value="NC_019697.1"/>
</dbReference>
<dbReference type="Proteomes" id="UP000010366">
    <property type="component" value="Chromosome"/>
</dbReference>
<name>K9UHY6_CHAP6</name>
<gene>
    <name evidence="2" type="ORF">Cha6605_3426</name>
</gene>